<dbReference type="AlphaFoldDB" id="B9RDB1"/>
<protein>
    <submittedName>
        <fullName evidence="4">Uncharacterized protein</fullName>
    </submittedName>
</protein>
<evidence type="ECO:0000313" key="5">
    <source>
        <dbReference type="Proteomes" id="UP000008311"/>
    </source>
</evidence>
<keyword evidence="2" id="KW-0808">Transferase</keyword>
<dbReference type="eggNOG" id="KOG2278">
    <property type="taxonomic scope" value="Eukaryota"/>
</dbReference>
<organism evidence="4 5">
    <name type="scientific">Ricinus communis</name>
    <name type="common">Castor bean</name>
    <dbReference type="NCBI Taxonomy" id="3988"/>
    <lineage>
        <taxon>Eukaryota</taxon>
        <taxon>Viridiplantae</taxon>
        <taxon>Streptophyta</taxon>
        <taxon>Embryophyta</taxon>
        <taxon>Tracheophyta</taxon>
        <taxon>Spermatophyta</taxon>
        <taxon>Magnoliopsida</taxon>
        <taxon>eudicotyledons</taxon>
        <taxon>Gunneridae</taxon>
        <taxon>Pentapetalae</taxon>
        <taxon>rosids</taxon>
        <taxon>fabids</taxon>
        <taxon>Malpighiales</taxon>
        <taxon>Euphorbiaceae</taxon>
        <taxon>Acalyphoideae</taxon>
        <taxon>Acalypheae</taxon>
        <taxon>Ricinus</taxon>
    </lineage>
</organism>
<evidence type="ECO:0000256" key="1">
    <source>
        <dbReference type="ARBA" id="ARBA00009836"/>
    </source>
</evidence>
<gene>
    <name evidence="4" type="ORF">RCOM_1611760</name>
</gene>
<name>B9RDB1_RICCO</name>
<dbReference type="PANTHER" id="PTHR12684:SF2">
    <property type="entry name" value="TRNA 2'-PHOSPHOTRANSFERASE 1"/>
    <property type="match status" value="1"/>
</dbReference>
<dbReference type="STRING" id="3988.B9RDB1"/>
<dbReference type="GO" id="GO:0016740">
    <property type="term" value="F:transferase activity"/>
    <property type="evidence" value="ECO:0007669"/>
    <property type="project" value="UniProtKB-KW"/>
</dbReference>
<keyword evidence="3" id="KW-0520">NAD</keyword>
<keyword evidence="5" id="KW-1185">Reference proteome</keyword>
<reference evidence="5" key="1">
    <citation type="journal article" date="2010" name="Nat. Biotechnol.">
        <title>Draft genome sequence of the oilseed species Ricinus communis.</title>
        <authorList>
            <person name="Chan A.P."/>
            <person name="Crabtree J."/>
            <person name="Zhao Q."/>
            <person name="Lorenzi H."/>
            <person name="Orvis J."/>
            <person name="Puiu D."/>
            <person name="Melake-Berhan A."/>
            <person name="Jones K.M."/>
            <person name="Redman J."/>
            <person name="Chen G."/>
            <person name="Cahoon E.B."/>
            <person name="Gedil M."/>
            <person name="Stanke M."/>
            <person name="Haas B.J."/>
            <person name="Wortman J.R."/>
            <person name="Fraser-Liggett C.M."/>
            <person name="Ravel J."/>
            <person name="Rabinowicz P.D."/>
        </authorList>
    </citation>
    <scope>NUCLEOTIDE SEQUENCE [LARGE SCALE GENOMIC DNA]</scope>
    <source>
        <strain evidence="5">cv. Hale</strain>
    </source>
</reference>
<dbReference type="Gene3D" id="3.20.170.30">
    <property type="match status" value="1"/>
</dbReference>
<evidence type="ECO:0000313" key="4">
    <source>
        <dbReference type="EMBL" id="EEF50369.1"/>
    </source>
</evidence>
<dbReference type="InterPro" id="IPR002745">
    <property type="entry name" value="Ptrans_KptA/Tpt1"/>
</dbReference>
<dbReference type="SUPFAM" id="SSF56399">
    <property type="entry name" value="ADP-ribosylation"/>
    <property type="match status" value="1"/>
</dbReference>
<dbReference type="PANTHER" id="PTHR12684">
    <property type="entry name" value="PUTATIVE PHOSPHOTRANSFERASE"/>
    <property type="match status" value="1"/>
</dbReference>
<accession>B9RDB1</accession>
<dbReference type="InterPro" id="IPR042081">
    <property type="entry name" value="RNA_2'-PTrans_C"/>
</dbReference>
<dbReference type="InParanoid" id="B9RDB1"/>
<evidence type="ECO:0000256" key="3">
    <source>
        <dbReference type="ARBA" id="ARBA00023027"/>
    </source>
</evidence>
<comment type="similarity">
    <text evidence="1">Belongs to the KptA/TPT1 family.</text>
</comment>
<evidence type="ECO:0000256" key="2">
    <source>
        <dbReference type="ARBA" id="ARBA00022679"/>
    </source>
</evidence>
<proteinExistence type="inferred from homology"/>
<dbReference type="Pfam" id="PF01885">
    <property type="entry name" value="PTS_2-RNA"/>
    <property type="match status" value="1"/>
</dbReference>
<dbReference type="Proteomes" id="UP000008311">
    <property type="component" value="Unassembled WGS sequence"/>
</dbReference>
<sequence>MLIKGNKKDHCSSNQSIYYSMRRNVNVLIYLDVKKALEDGMKLYISDNRVILTEGFDGVVLVKYFERIDSWPDRLPISFLT</sequence>
<dbReference type="EMBL" id="EQ973775">
    <property type="protein sequence ID" value="EEF50369.1"/>
    <property type="molecule type" value="Genomic_DNA"/>
</dbReference>